<organism evidence="1 2">
    <name type="scientific">Jeotgalibacillus malaysiensis</name>
    <dbReference type="NCBI Taxonomy" id="1508404"/>
    <lineage>
        <taxon>Bacteria</taxon>
        <taxon>Bacillati</taxon>
        <taxon>Bacillota</taxon>
        <taxon>Bacilli</taxon>
        <taxon>Bacillales</taxon>
        <taxon>Caryophanaceae</taxon>
        <taxon>Jeotgalibacillus</taxon>
    </lineage>
</organism>
<geneLocation type="plasmid" evidence="2"/>
<dbReference type="Proteomes" id="UP000031449">
    <property type="component" value="Plasmid unnamed"/>
</dbReference>
<sequence length="70" mass="7957">MEQEILSVKMYEETKKGYSVFSGEPVTIIGEQVAKLEDGREVEQYLYHIDTYTAKNGQPFVALKVNISVN</sequence>
<evidence type="ECO:0000313" key="2">
    <source>
        <dbReference type="Proteomes" id="UP000031449"/>
    </source>
</evidence>
<proteinExistence type="predicted"/>
<keyword evidence="2" id="KW-1185">Reference proteome</keyword>
<dbReference type="HOGENOM" id="CLU_2752401_0_0_9"/>
<name>A0A0B5AXY9_9BACL</name>
<dbReference type="EMBL" id="CP009417">
    <property type="protein sequence ID" value="AJD93393.1"/>
    <property type="molecule type" value="Genomic_DNA"/>
</dbReference>
<dbReference type="BioCyc" id="JESP1508404:G14D9-13359-MONOMER"/>
<dbReference type="KEGG" id="jeo:JMA_40750"/>
<evidence type="ECO:0000313" key="1">
    <source>
        <dbReference type="EMBL" id="AJD93393.1"/>
    </source>
</evidence>
<protein>
    <submittedName>
        <fullName evidence="1">Uncharacterized protein</fullName>
    </submittedName>
</protein>
<dbReference type="AlphaFoldDB" id="A0A0B5AXY9"/>
<reference evidence="1 2" key="1">
    <citation type="submission" date="2014-08" db="EMBL/GenBank/DDBJ databases">
        <title>Complete genome of a marine bacteria Jeotgalibacillus malaysiensis.</title>
        <authorList>
            <person name="Yaakop A.S."/>
            <person name="Chan K.-G."/>
            <person name="Goh K.M."/>
        </authorList>
    </citation>
    <scope>NUCLEOTIDE SEQUENCE [LARGE SCALE GENOMIC DNA]</scope>
    <source>
        <strain evidence="1 2">D5</strain>
        <plasmid evidence="2">Plasmid</plasmid>
    </source>
</reference>
<accession>A0A0B5AXY9</accession>
<gene>
    <name evidence="1" type="ORF">JMA_40750</name>
</gene>
<dbReference type="OrthoDB" id="2991448at2"/>
<keyword evidence="1" id="KW-0614">Plasmid</keyword>